<proteinExistence type="predicted"/>
<dbReference type="SMART" id="SM00487">
    <property type="entry name" value="DEXDc"/>
    <property type="match status" value="1"/>
</dbReference>
<comment type="caution">
    <text evidence="2">The sequence shown here is derived from an EMBL/GenBank/DDBJ whole genome shotgun (WGS) entry which is preliminary data.</text>
</comment>
<evidence type="ECO:0000313" key="2">
    <source>
        <dbReference type="EMBL" id="KKN75950.1"/>
    </source>
</evidence>
<protein>
    <recommendedName>
        <fullName evidence="1">Helicase ATP-binding domain-containing protein</fullName>
    </recommendedName>
</protein>
<dbReference type="SUPFAM" id="SSF52540">
    <property type="entry name" value="P-loop containing nucleoside triphosphate hydrolases"/>
    <property type="match status" value="2"/>
</dbReference>
<reference evidence="2" key="1">
    <citation type="journal article" date="2015" name="Nature">
        <title>Complex archaea that bridge the gap between prokaryotes and eukaryotes.</title>
        <authorList>
            <person name="Spang A."/>
            <person name="Saw J.H."/>
            <person name="Jorgensen S.L."/>
            <person name="Zaremba-Niedzwiedzka K."/>
            <person name="Martijn J."/>
            <person name="Lind A.E."/>
            <person name="van Eijk R."/>
            <person name="Schleper C."/>
            <person name="Guy L."/>
            <person name="Ettema T.J."/>
        </authorList>
    </citation>
    <scope>NUCLEOTIDE SEQUENCE</scope>
</reference>
<dbReference type="EMBL" id="LAZR01000301">
    <property type="protein sequence ID" value="KKN75950.1"/>
    <property type="molecule type" value="Genomic_DNA"/>
</dbReference>
<feature type="domain" description="Helicase ATP-binding" evidence="1">
    <location>
        <begin position="70"/>
        <end position="237"/>
    </location>
</feature>
<name>A0A0F9T3Y3_9ZZZZ</name>
<dbReference type="AlphaFoldDB" id="A0A0F9T3Y3"/>
<evidence type="ECO:0000259" key="1">
    <source>
        <dbReference type="SMART" id="SM00487"/>
    </source>
</evidence>
<sequence length="589" mass="66932">MAGILNKMLARAGKTVEDLNPISRVGKILRRNGVRDSNELDRILRLPRRKWEDAPSLASDLQTWLRTHWGTMELRPIQAAALQELHDLGGLFAPIRVGGGKTLISFLAAAVVEAERPILLIPAKLRDKTRREMAALQEHWNFPTPKIITYEWLGRVGAAEFFETYQPDLIIADECHKLKNMEAAVTRRVNRYMSKNPKVRFAAMSGTITMRSLRDYAHIVEWCLGSFAPVPLKWTILSEWADALDEKLADGQRLAPGALIKLCEPGETPDLSATRKAFRRRLTESYGVIATHEKYVGCSLYITAIEPPLNEAVDEAFTTLRTLWETPDGWPISDGITMWRHARELACGFYYKWDPRPPREWLEARKQWCKFVRTTLKHRPVDSELQVAQGVAAGRIPDPAGFYETWKAIRDTFKTNTVPVWLDDSVIELADRWASESPGIVWVEHQAFGQRMAEQTGRHYYHRQGKNAAGGMIEDAHKFGVSIIASIASNKEGRNLQEWNRNLIVSVLPNGEGMEQLLGRTHRDGQQADEVVYDVLMGCKEQWAGFEQARADARYIEDSIGQAQKLLYADVDVPTPDEVAERSLEIRWR</sequence>
<dbReference type="InterPro" id="IPR014001">
    <property type="entry name" value="Helicase_ATP-bd"/>
</dbReference>
<dbReference type="Gene3D" id="3.40.50.300">
    <property type="entry name" value="P-loop containing nucleotide triphosphate hydrolases"/>
    <property type="match status" value="1"/>
</dbReference>
<accession>A0A0F9T3Y3</accession>
<gene>
    <name evidence="2" type="ORF">LCGC14_0375070</name>
</gene>
<organism evidence="2">
    <name type="scientific">marine sediment metagenome</name>
    <dbReference type="NCBI Taxonomy" id="412755"/>
    <lineage>
        <taxon>unclassified sequences</taxon>
        <taxon>metagenomes</taxon>
        <taxon>ecological metagenomes</taxon>
    </lineage>
</organism>
<dbReference type="InterPro" id="IPR027417">
    <property type="entry name" value="P-loop_NTPase"/>
</dbReference>